<comment type="caution">
    <text evidence="1">The sequence shown here is derived from an EMBL/GenBank/DDBJ whole genome shotgun (WGS) entry which is preliminary data.</text>
</comment>
<keyword evidence="2" id="KW-1185">Reference proteome</keyword>
<dbReference type="Proteomes" id="UP001054837">
    <property type="component" value="Unassembled WGS sequence"/>
</dbReference>
<evidence type="ECO:0000313" key="1">
    <source>
        <dbReference type="EMBL" id="GIY51954.1"/>
    </source>
</evidence>
<evidence type="ECO:0000313" key="2">
    <source>
        <dbReference type="Proteomes" id="UP001054837"/>
    </source>
</evidence>
<dbReference type="EMBL" id="BPLQ01010622">
    <property type="protein sequence ID" value="GIY51954.1"/>
    <property type="molecule type" value="Genomic_DNA"/>
</dbReference>
<protein>
    <submittedName>
        <fullName evidence="1">Uncharacterized protein</fullName>
    </submittedName>
</protein>
<reference evidence="1 2" key="1">
    <citation type="submission" date="2021-06" db="EMBL/GenBank/DDBJ databases">
        <title>Caerostris darwini draft genome.</title>
        <authorList>
            <person name="Kono N."/>
            <person name="Arakawa K."/>
        </authorList>
    </citation>
    <scope>NUCLEOTIDE SEQUENCE [LARGE SCALE GENOMIC DNA]</scope>
</reference>
<accession>A0AAV4U2J0</accession>
<organism evidence="1 2">
    <name type="scientific">Caerostris darwini</name>
    <dbReference type="NCBI Taxonomy" id="1538125"/>
    <lineage>
        <taxon>Eukaryota</taxon>
        <taxon>Metazoa</taxon>
        <taxon>Ecdysozoa</taxon>
        <taxon>Arthropoda</taxon>
        <taxon>Chelicerata</taxon>
        <taxon>Arachnida</taxon>
        <taxon>Araneae</taxon>
        <taxon>Araneomorphae</taxon>
        <taxon>Entelegynae</taxon>
        <taxon>Araneoidea</taxon>
        <taxon>Araneidae</taxon>
        <taxon>Caerostris</taxon>
    </lineage>
</organism>
<proteinExistence type="predicted"/>
<name>A0AAV4U2J0_9ARAC</name>
<sequence>MPPSRPTPVPIHYIPALTVANDGSQEYVLYSSFITNKLNANFIRSSYVERYNHEKVSPSPPFQKEPVLKHMHLKGSNVLKWKEMVRSNSNSTFPYYFQLLFTIHSHMMIKGSFTVSEYHPEFSTKRN</sequence>
<gene>
    <name evidence="1" type="ORF">CDAR_597231</name>
</gene>
<dbReference type="AlphaFoldDB" id="A0AAV4U2J0"/>